<evidence type="ECO:0000256" key="1">
    <source>
        <dbReference type="PROSITE-ProRule" id="PRU00855"/>
    </source>
</evidence>
<dbReference type="EMBL" id="CADEPM010000001">
    <property type="protein sequence ID" value="CAB3398556.1"/>
    <property type="molecule type" value="Genomic_DNA"/>
</dbReference>
<proteinExistence type="inferred from homology"/>
<keyword evidence="1" id="KW-0863">Zinc-finger</keyword>
<dbReference type="InterPro" id="IPR024161">
    <property type="entry name" value="Znf_nanos-typ"/>
</dbReference>
<accession>A0A8S1EAF4</accession>
<keyword evidence="5" id="KW-1185">Reference proteome</keyword>
<protein>
    <recommendedName>
        <fullName evidence="3">Nanos-type domain-containing protein</fullName>
    </recommendedName>
</protein>
<dbReference type="GO" id="GO:0006417">
    <property type="term" value="P:regulation of translation"/>
    <property type="evidence" value="ECO:0007669"/>
    <property type="project" value="UniProtKB-UniRule"/>
</dbReference>
<keyword evidence="1" id="KW-0810">Translation regulation</keyword>
<dbReference type="Proteomes" id="UP000494206">
    <property type="component" value="Unassembled WGS sequence"/>
</dbReference>
<dbReference type="OrthoDB" id="10010129at2759"/>
<keyword evidence="1" id="KW-0694">RNA-binding</keyword>
<feature type="domain" description="Nanos-type" evidence="3">
    <location>
        <begin position="291"/>
        <end position="362"/>
    </location>
</feature>
<sequence>MYYNNSFNDSDAASIVFDSYAELEKRLEAHSWQKLINEEMTAYPNLFESVYESCGTPHTETNELLRGASSRPTSSLSLALIQESVETFKKNEETWKRIFDVDPVEDNWVFSTRPSDADSYVVVPEADSDEWGLSRNKVLMTMDTSESSSDGSFIVVDEVEGSMSLEGEESTSDRLTEADSDYFLKGYDPHQLDLIMSSLQLVPASVEMIAPSKEDEIAIRANNFESDEFAGMNLLFARRTVEQLLAERTSTVLPEASHRHDYVHKVVMRLFMIQRFAPAPLPKRENTRSRCCSFCYNFVLTTCRKMGVRAPSKDDFGPWSTHEIVVRQNNEKFTQCQFLRCQVCPHCKMSGTKAHTMSHCPENPNRRRNSLMIDGDGSEDSSTMGGFFKTGSR</sequence>
<dbReference type="Pfam" id="PF05741">
    <property type="entry name" value="zf-nanos"/>
    <property type="match status" value="1"/>
</dbReference>
<dbReference type="InterPro" id="IPR038129">
    <property type="entry name" value="Nanos_sf"/>
</dbReference>
<dbReference type="GO" id="GO:0003723">
    <property type="term" value="F:RNA binding"/>
    <property type="evidence" value="ECO:0007669"/>
    <property type="project" value="UniProtKB-UniRule"/>
</dbReference>
<feature type="region of interest" description="Disordered" evidence="2">
    <location>
        <begin position="355"/>
        <end position="393"/>
    </location>
</feature>
<reference evidence="4 5" key="1">
    <citation type="submission" date="2020-04" db="EMBL/GenBank/DDBJ databases">
        <authorList>
            <person name="Laetsch R D."/>
            <person name="Stevens L."/>
            <person name="Kumar S."/>
            <person name="Blaxter L. M."/>
        </authorList>
    </citation>
    <scope>NUCLEOTIDE SEQUENCE [LARGE SCALE GENOMIC DNA]</scope>
</reference>
<gene>
    <name evidence="4" type="ORF">CBOVIS_LOCUS1816</name>
</gene>
<dbReference type="GO" id="GO:0008270">
    <property type="term" value="F:zinc ion binding"/>
    <property type="evidence" value="ECO:0007669"/>
    <property type="project" value="UniProtKB-KW"/>
</dbReference>
<evidence type="ECO:0000313" key="5">
    <source>
        <dbReference type="Proteomes" id="UP000494206"/>
    </source>
</evidence>
<evidence type="ECO:0000259" key="3">
    <source>
        <dbReference type="PROSITE" id="PS51522"/>
    </source>
</evidence>
<dbReference type="AlphaFoldDB" id="A0A8S1EAF4"/>
<comment type="caution">
    <text evidence="4">The sequence shown here is derived from an EMBL/GenBank/DDBJ whole genome shotgun (WGS) entry which is preliminary data.</text>
</comment>
<dbReference type="PROSITE" id="PS51522">
    <property type="entry name" value="ZF_NANOS"/>
    <property type="match status" value="1"/>
</dbReference>
<comment type="similarity">
    <text evidence="1">Belongs to the nanos family.</text>
</comment>
<evidence type="ECO:0000256" key="2">
    <source>
        <dbReference type="SAM" id="MobiDB-lite"/>
    </source>
</evidence>
<keyword evidence="1" id="KW-0862">Zinc</keyword>
<name>A0A8S1EAF4_9PELO</name>
<keyword evidence="1" id="KW-0479">Metal-binding</keyword>
<evidence type="ECO:0000313" key="4">
    <source>
        <dbReference type="EMBL" id="CAB3398556.1"/>
    </source>
</evidence>
<dbReference type="Gene3D" id="4.10.60.30">
    <property type="entry name" value="Nanos, RNA-binding domain"/>
    <property type="match status" value="1"/>
</dbReference>
<organism evidence="4 5">
    <name type="scientific">Caenorhabditis bovis</name>
    <dbReference type="NCBI Taxonomy" id="2654633"/>
    <lineage>
        <taxon>Eukaryota</taxon>
        <taxon>Metazoa</taxon>
        <taxon>Ecdysozoa</taxon>
        <taxon>Nematoda</taxon>
        <taxon>Chromadorea</taxon>
        <taxon>Rhabditida</taxon>
        <taxon>Rhabditina</taxon>
        <taxon>Rhabditomorpha</taxon>
        <taxon>Rhabditoidea</taxon>
        <taxon>Rhabditidae</taxon>
        <taxon>Peloderinae</taxon>
        <taxon>Caenorhabditis</taxon>
    </lineage>
</organism>